<dbReference type="GO" id="GO:0000166">
    <property type="term" value="F:nucleotide binding"/>
    <property type="evidence" value="ECO:0007669"/>
    <property type="project" value="UniProtKB-KW"/>
</dbReference>
<dbReference type="Pfam" id="PF02597">
    <property type="entry name" value="ThiS"/>
    <property type="match status" value="1"/>
</dbReference>
<dbReference type="CDD" id="cd00754">
    <property type="entry name" value="Ubl_MoaD"/>
    <property type="match status" value="1"/>
</dbReference>
<dbReference type="SUPFAM" id="SSF54285">
    <property type="entry name" value="MoaD/ThiS"/>
    <property type="match status" value="1"/>
</dbReference>
<organism evidence="2">
    <name type="scientific">marine metagenome</name>
    <dbReference type="NCBI Taxonomy" id="408172"/>
    <lineage>
        <taxon>unclassified sequences</taxon>
        <taxon>metagenomes</taxon>
        <taxon>ecological metagenomes</taxon>
    </lineage>
</organism>
<dbReference type="InterPro" id="IPR044672">
    <property type="entry name" value="MOCS2A"/>
</dbReference>
<dbReference type="Gene3D" id="3.10.20.30">
    <property type="match status" value="1"/>
</dbReference>
<evidence type="ECO:0000313" key="2">
    <source>
        <dbReference type="EMBL" id="SVB62863.1"/>
    </source>
</evidence>
<gene>
    <name evidence="2" type="ORF">METZ01_LOCUS215717</name>
</gene>
<dbReference type="GO" id="GO:0006777">
    <property type="term" value="P:Mo-molybdopterin cofactor biosynthetic process"/>
    <property type="evidence" value="ECO:0007669"/>
    <property type="project" value="InterPro"/>
</dbReference>
<reference evidence="2" key="1">
    <citation type="submission" date="2018-05" db="EMBL/GenBank/DDBJ databases">
        <authorList>
            <person name="Lanie J.A."/>
            <person name="Ng W.-L."/>
            <person name="Kazmierczak K.M."/>
            <person name="Andrzejewski T.M."/>
            <person name="Davidsen T.M."/>
            <person name="Wayne K.J."/>
            <person name="Tettelin H."/>
            <person name="Glass J.I."/>
            <person name="Rusch D."/>
            <person name="Podicherti R."/>
            <person name="Tsui H.-C.T."/>
            <person name="Winkler M.E."/>
        </authorList>
    </citation>
    <scope>NUCLEOTIDE SEQUENCE</scope>
</reference>
<dbReference type="PANTHER" id="PTHR33359:SF1">
    <property type="entry name" value="MOLYBDOPTERIN SYNTHASE SULFUR CARRIER SUBUNIT"/>
    <property type="match status" value="1"/>
</dbReference>
<protein>
    <recommendedName>
        <fullName evidence="3">Thiamine S protein</fullName>
    </recommendedName>
</protein>
<dbReference type="EMBL" id="UINC01050189">
    <property type="protein sequence ID" value="SVB62863.1"/>
    <property type="molecule type" value="Genomic_DNA"/>
</dbReference>
<dbReference type="InterPro" id="IPR003749">
    <property type="entry name" value="ThiS/MoaD-like"/>
</dbReference>
<dbReference type="InterPro" id="IPR012675">
    <property type="entry name" value="Beta-grasp_dom_sf"/>
</dbReference>
<name>A0A382FKW6_9ZZZZ</name>
<dbReference type="InterPro" id="IPR016155">
    <property type="entry name" value="Mopterin_synth/thiamin_S_b"/>
</dbReference>
<dbReference type="GO" id="GO:1990133">
    <property type="term" value="C:molybdopterin adenylyltransferase complex"/>
    <property type="evidence" value="ECO:0007669"/>
    <property type="project" value="TreeGrafter"/>
</dbReference>
<feature type="non-terminal residue" evidence="2">
    <location>
        <position position="1"/>
    </location>
</feature>
<keyword evidence="1" id="KW-0547">Nucleotide-binding</keyword>
<evidence type="ECO:0000256" key="1">
    <source>
        <dbReference type="ARBA" id="ARBA00022741"/>
    </source>
</evidence>
<dbReference type="AlphaFoldDB" id="A0A382FKW6"/>
<accession>A0A382FKW6</accession>
<proteinExistence type="predicted"/>
<sequence length="77" mass="8341">VKFWSYFRDHTGCAETALELAKGTTLGETHAAVLDEFPKLAGSKNSTLKAVGLEYEDDDFVLSDGDEISFFPPVQGG</sequence>
<dbReference type="PANTHER" id="PTHR33359">
    <property type="entry name" value="MOLYBDOPTERIN SYNTHASE SULFUR CARRIER SUBUNIT"/>
    <property type="match status" value="1"/>
</dbReference>
<evidence type="ECO:0008006" key="3">
    <source>
        <dbReference type="Google" id="ProtNLM"/>
    </source>
</evidence>